<name>D8LNT0_ECTSI</name>
<dbReference type="GO" id="GO:0022625">
    <property type="term" value="C:cytosolic large ribosomal subunit"/>
    <property type="evidence" value="ECO:0007669"/>
    <property type="project" value="TreeGrafter"/>
</dbReference>
<dbReference type="InterPro" id="IPR024794">
    <property type="entry name" value="Rbsml_eL15_core_dom_sf"/>
</dbReference>
<keyword evidence="6" id="KW-1185">Reference proteome</keyword>
<accession>D8LNT0</accession>
<dbReference type="eggNOG" id="KOG1678">
    <property type="taxonomic scope" value="Eukaryota"/>
</dbReference>
<keyword evidence="2 4" id="KW-0689">Ribosomal protein</keyword>
<dbReference type="FunCoup" id="D8LNT0">
    <property type="interactions" value="500"/>
</dbReference>
<evidence type="ECO:0000256" key="3">
    <source>
        <dbReference type="ARBA" id="ARBA00023274"/>
    </source>
</evidence>
<evidence type="ECO:0000313" key="6">
    <source>
        <dbReference type="Proteomes" id="UP000002630"/>
    </source>
</evidence>
<dbReference type="OrthoDB" id="10255148at2759"/>
<dbReference type="STRING" id="2880.D8LNT0"/>
<dbReference type="PANTHER" id="PTHR11847:SF4">
    <property type="entry name" value="LARGE RIBOSOMAL SUBUNIT PROTEIN EL15"/>
    <property type="match status" value="1"/>
</dbReference>
<dbReference type="EMBL" id="FN649760">
    <property type="protein sequence ID" value="CBN78290.1"/>
    <property type="molecule type" value="Genomic_DNA"/>
</dbReference>
<dbReference type="GO" id="GO:0003735">
    <property type="term" value="F:structural constituent of ribosome"/>
    <property type="evidence" value="ECO:0007669"/>
    <property type="project" value="InterPro"/>
</dbReference>
<proteinExistence type="inferred from homology"/>
<dbReference type="FunFam" id="3.40.1120.10:FF:000001">
    <property type="entry name" value="Ribosomal protein L15"/>
    <property type="match status" value="1"/>
</dbReference>
<organism evidence="5 6">
    <name type="scientific">Ectocarpus siliculosus</name>
    <name type="common">Brown alga</name>
    <name type="synonym">Conferva siliculosa</name>
    <dbReference type="NCBI Taxonomy" id="2880"/>
    <lineage>
        <taxon>Eukaryota</taxon>
        <taxon>Sar</taxon>
        <taxon>Stramenopiles</taxon>
        <taxon>Ochrophyta</taxon>
        <taxon>PX clade</taxon>
        <taxon>Phaeophyceae</taxon>
        <taxon>Ectocarpales</taxon>
        <taxon>Ectocarpaceae</taxon>
        <taxon>Ectocarpus</taxon>
    </lineage>
</organism>
<reference evidence="5 6" key="1">
    <citation type="journal article" date="2010" name="Nature">
        <title>The Ectocarpus genome and the independent evolution of multicellularity in brown algae.</title>
        <authorList>
            <person name="Cock J.M."/>
            <person name="Sterck L."/>
            <person name="Rouze P."/>
            <person name="Scornet D."/>
            <person name="Allen A.E."/>
            <person name="Amoutzias G."/>
            <person name="Anthouard V."/>
            <person name="Artiguenave F."/>
            <person name="Aury J.M."/>
            <person name="Badger J.H."/>
            <person name="Beszteri B."/>
            <person name="Billiau K."/>
            <person name="Bonnet E."/>
            <person name="Bothwell J.H."/>
            <person name="Bowler C."/>
            <person name="Boyen C."/>
            <person name="Brownlee C."/>
            <person name="Carrano C.J."/>
            <person name="Charrier B."/>
            <person name="Cho G.Y."/>
            <person name="Coelho S.M."/>
            <person name="Collen J."/>
            <person name="Corre E."/>
            <person name="Da Silva C."/>
            <person name="Delage L."/>
            <person name="Delaroque N."/>
            <person name="Dittami S.M."/>
            <person name="Doulbeau S."/>
            <person name="Elias M."/>
            <person name="Farnham G."/>
            <person name="Gachon C.M."/>
            <person name="Gschloessl B."/>
            <person name="Heesch S."/>
            <person name="Jabbari K."/>
            <person name="Jubin C."/>
            <person name="Kawai H."/>
            <person name="Kimura K."/>
            <person name="Kloareg B."/>
            <person name="Kupper F.C."/>
            <person name="Lang D."/>
            <person name="Le Bail A."/>
            <person name="Leblanc C."/>
            <person name="Lerouge P."/>
            <person name="Lohr M."/>
            <person name="Lopez P.J."/>
            <person name="Martens C."/>
            <person name="Maumus F."/>
            <person name="Michel G."/>
            <person name="Miranda-Saavedra D."/>
            <person name="Morales J."/>
            <person name="Moreau H."/>
            <person name="Motomura T."/>
            <person name="Nagasato C."/>
            <person name="Napoli C.A."/>
            <person name="Nelson D.R."/>
            <person name="Nyvall-Collen P."/>
            <person name="Peters A.F."/>
            <person name="Pommier C."/>
            <person name="Potin P."/>
            <person name="Poulain J."/>
            <person name="Quesneville H."/>
            <person name="Read B."/>
            <person name="Rensing S.A."/>
            <person name="Ritter A."/>
            <person name="Rousvoal S."/>
            <person name="Samanta M."/>
            <person name="Samson G."/>
            <person name="Schroeder D.C."/>
            <person name="Segurens B."/>
            <person name="Strittmatter M."/>
            <person name="Tonon T."/>
            <person name="Tregear J.W."/>
            <person name="Valentin K."/>
            <person name="von Dassow P."/>
            <person name="Yamagishi T."/>
            <person name="Van de Peer Y."/>
            <person name="Wincker P."/>
        </authorList>
    </citation>
    <scope>NUCLEOTIDE SEQUENCE [LARGE SCALE GENOMIC DNA]</scope>
    <source>
        <strain evidence="6">Ec32 / CCAP1310/4</strain>
    </source>
</reference>
<evidence type="ECO:0000256" key="2">
    <source>
        <dbReference type="ARBA" id="ARBA00022980"/>
    </source>
</evidence>
<gene>
    <name evidence="5" type="ORF">Esi_0005_0174</name>
</gene>
<dbReference type="SUPFAM" id="SSF54189">
    <property type="entry name" value="Ribosomal proteins S24e, L23 and L15e"/>
    <property type="match status" value="1"/>
</dbReference>
<dbReference type="GO" id="GO:0002181">
    <property type="term" value="P:cytoplasmic translation"/>
    <property type="evidence" value="ECO:0007669"/>
    <property type="project" value="TreeGrafter"/>
</dbReference>
<dbReference type="NCBIfam" id="NF003269">
    <property type="entry name" value="PRK04243.1"/>
    <property type="match status" value="1"/>
</dbReference>
<dbReference type="PANTHER" id="PTHR11847">
    <property type="entry name" value="RIBOSOMAL PROTEIN L15"/>
    <property type="match status" value="1"/>
</dbReference>
<evidence type="ECO:0000313" key="5">
    <source>
        <dbReference type="EMBL" id="CBN78290.1"/>
    </source>
</evidence>
<comment type="similarity">
    <text evidence="1 4">Belongs to the eukaryotic ribosomal protein eL15 family.</text>
</comment>
<keyword evidence="3 4" id="KW-0687">Ribonucleoprotein</keyword>
<dbReference type="AlphaFoldDB" id="D8LNT0"/>
<protein>
    <recommendedName>
        <fullName evidence="4">Ribosomal protein L15</fullName>
    </recommendedName>
</protein>
<dbReference type="Gene3D" id="3.40.1120.10">
    <property type="entry name" value="Ribosomal protein l15e"/>
    <property type="match status" value="1"/>
</dbReference>
<dbReference type="InterPro" id="IPR000439">
    <property type="entry name" value="Ribosomal_eL15"/>
</dbReference>
<dbReference type="SMART" id="SM01384">
    <property type="entry name" value="Ribosomal_L15e"/>
    <property type="match status" value="1"/>
</dbReference>
<dbReference type="Pfam" id="PF00827">
    <property type="entry name" value="Ribosomal_L15e"/>
    <property type="match status" value="1"/>
</dbReference>
<sequence>MGAYKYLEELWRKKQSDVLRFVLRVRAWEYRQLPRVCKVSHPTRTDKAHRLGYKAKQGYTMVRVAVRRGGRKRPNAKGIVYGKPKHHGINKIKAVRNLRSVAEERVGAKFTNMRVLNSYWVNQDATFKYYEVITVDPSHMAIRNDPRIQWITKPVMKHRECRGLTSAGRQHRGLRKKGHRANNLIGSSRRAAWKRRNTLSLKRYR</sequence>
<dbReference type="Proteomes" id="UP000002630">
    <property type="component" value="Unassembled WGS sequence"/>
</dbReference>
<dbReference type="InterPro" id="IPR012678">
    <property type="entry name" value="Ribosomal_uL23/eL15/eS24_sf"/>
</dbReference>
<dbReference type="InParanoid" id="D8LNT0"/>
<evidence type="ECO:0000256" key="1">
    <source>
        <dbReference type="ARBA" id="ARBA00006857"/>
    </source>
</evidence>
<dbReference type="GO" id="GO:0003723">
    <property type="term" value="F:RNA binding"/>
    <property type="evidence" value="ECO:0007669"/>
    <property type="project" value="TreeGrafter"/>
</dbReference>
<evidence type="ECO:0000256" key="4">
    <source>
        <dbReference type="RuleBase" id="RU000663"/>
    </source>
</evidence>